<dbReference type="SUPFAM" id="SSF53901">
    <property type="entry name" value="Thiolase-like"/>
    <property type="match status" value="2"/>
</dbReference>
<evidence type="ECO:0000256" key="3">
    <source>
        <dbReference type="ARBA" id="ARBA00022679"/>
    </source>
</evidence>
<reference evidence="9 10" key="1">
    <citation type="journal article" date="2021" name="ACS Chem. Biol.">
        <title>Genomic-Led Discovery of a Novel Glycopeptide Antibiotic by Nonomuraea coxensis DSM 45129.</title>
        <authorList>
            <person name="Yushchuk O."/>
            <person name="Vior N.M."/>
            <person name="Andreo-Vidal A."/>
            <person name="Berini F."/>
            <person name="Ruckert C."/>
            <person name="Busche T."/>
            <person name="Binda E."/>
            <person name="Kalinowski J."/>
            <person name="Truman A.W."/>
            <person name="Marinelli F."/>
        </authorList>
    </citation>
    <scope>NUCLEOTIDE SEQUENCE [LARGE SCALE GENOMIC DNA]</scope>
    <source>
        <strain evidence="9 10">DSM 45129</strain>
    </source>
</reference>
<dbReference type="InterPro" id="IPR002155">
    <property type="entry name" value="Thiolase"/>
</dbReference>
<feature type="domain" description="Thiolase N-terminal" evidence="7">
    <location>
        <begin position="8"/>
        <end position="257"/>
    </location>
</feature>
<evidence type="ECO:0000313" key="9">
    <source>
        <dbReference type="EMBL" id="QYC42288.1"/>
    </source>
</evidence>
<comment type="similarity">
    <text evidence="1 6">Belongs to the thiolase-like superfamily. Thiolase family.</text>
</comment>
<gene>
    <name evidence="9" type="primary">yhfS</name>
    <name evidence="9" type="ORF">Nocox_23425</name>
</gene>
<dbReference type="CDD" id="cd00751">
    <property type="entry name" value="thiolase"/>
    <property type="match status" value="1"/>
</dbReference>
<evidence type="ECO:0000259" key="8">
    <source>
        <dbReference type="Pfam" id="PF02803"/>
    </source>
</evidence>
<organism evidence="9 10">
    <name type="scientific">Nonomuraea coxensis DSM 45129</name>
    <dbReference type="NCBI Taxonomy" id="1122611"/>
    <lineage>
        <taxon>Bacteria</taxon>
        <taxon>Bacillati</taxon>
        <taxon>Actinomycetota</taxon>
        <taxon>Actinomycetes</taxon>
        <taxon>Streptosporangiales</taxon>
        <taxon>Streptosporangiaceae</taxon>
        <taxon>Nonomuraea</taxon>
    </lineage>
</organism>
<dbReference type="Proteomes" id="UP000824681">
    <property type="component" value="Chromosome"/>
</dbReference>
<dbReference type="PIRSF" id="PIRSF000429">
    <property type="entry name" value="Ac-CoA_Ac_transf"/>
    <property type="match status" value="1"/>
</dbReference>
<dbReference type="EC" id="2.3.1.9" evidence="2"/>
<accession>A0ABX8U3T5</accession>
<evidence type="ECO:0000256" key="5">
    <source>
        <dbReference type="ARBA" id="ARBA00040529"/>
    </source>
</evidence>
<name>A0ABX8U3T5_9ACTN</name>
<dbReference type="EMBL" id="CP068985">
    <property type="protein sequence ID" value="QYC42288.1"/>
    <property type="molecule type" value="Genomic_DNA"/>
</dbReference>
<dbReference type="InterPro" id="IPR020616">
    <property type="entry name" value="Thiolase_N"/>
</dbReference>
<evidence type="ECO:0000313" key="10">
    <source>
        <dbReference type="Proteomes" id="UP000824681"/>
    </source>
</evidence>
<dbReference type="InterPro" id="IPR020617">
    <property type="entry name" value="Thiolase_C"/>
</dbReference>
<dbReference type="Pfam" id="PF02803">
    <property type="entry name" value="Thiolase_C"/>
    <property type="match status" value="1"/>
</dbReference>
<dbReference type="InterPro" id="IPR016039">
    <property type="entry name" value="Thiolase-like"/>
</dbReference>
<dbReference type="GO" id="GO:0016746">
    <property type="term" value="F:acyltransferase activity"/>
    <property type="evidence" value="ECO:0007669"/>
    <property type="project" value="UniProtKB-KW"/>
</dbReference>
<proteinExistence type="inferred from homology"/>
<evidence type="ECO:0000256" key="1">
    <source>
        <dbReference type="ARBA" id="ARBA00010982"/>
    </source>
</evidence>
<keyword evidence="3 6" id="KW-0808">Transferase</keyword>
<dbReference type="Gene3D" id="3.40.47.10">
    <property type="match status" value="1"/>
</dbReference>
<evidence type="ECO:0000256" key="6">
    <source>
        <dbReference type="RuleBase" id="RU003557"/>
    </source>
</evidence>
<dbReference type="NCBIfam" id="TIGR01930">
    <property type="entry name" value="AcCoA-C-Actrans"/>
    <property type="match status" value="1"/>
</dbReference>
<feature type="domain" description="Thiolase C-terminal" evidence="8">
    <location>
        <begin position="268"/>
        <end position="391"/>
    </location>
</feature>
<dbReference type="Pfam" id="PF00108">
    <property type="entry name" value="Thiolase_N"/>
    <property type="match status" value="1"/>
</dbReference>
<protein>
    <recommendedName>
        <fullName evidence="5">Probable acetyl-CoA acetyltransferase</fullName>
        <ecNumber evidence="2">2.3.1.9</ecNumber>
    </recommendedName>
</protein>
<evidence type="ECO:0000259" key="7">
    <source>
        <dbReference type="Pfam" id="PF00108"/>
    </source>
</evidence>
<sequence>MTDPAAPVVVAARRTPIGTAGHAYKDLTVELLAAPVVAAVARDARLGGSPVDDVVLGNCMGPGGNVARVAALAAGLGHEVPGLTVDRQCGSGLAAILVAAQAVRAGEAELVIAGGAESASTAPLRTRRGESEPYRRAAFAPAGHPDPDMGPAAEALAAARGVTRARQDAYAARSHAAALAARDTGAFAEEIVPIGGRHDDQRPRPLRVASLARLPAAFTTPPTATAALATPVAAGTVTAGNSSPVSDGAAAVAVVPERLRAGRPGLRLVAGGVTGCDPALPGWGPVAAVRRVLARAGAGMDEVAAVELVEAFAAQVLAVTDALGLDPLGADAGRVCSGGGALALGHPWGATGAVVVTRLFTRLVRGGAPPGTLGLAAAAVGGGMGVAALFEVV</sequence>
<evidence type="ECO:0000256" key="2">
    <source>
        <dbReference type="ARBA" id="ARBA00012705"/>
    </source>
</evidence>
<dbReference type="RefSeq" id="WP_020540356.1">
    <property type="nucleotide sequence ID" value="NZ_CP068985.1"/>
</dbReference>
<dbReference type="PANTHER" id="PTHR18919:SF107">
    <property type="entry name" value="ACETYL-COA ACETYLTRANSFERASE, CYTOSOLIC"/>
    <property type="match status" value="1"/>
</dbReference>
<keyword evidence="4 6" id="KW-0012">Acyltransferase</keyword>
<keyword evidence="10" id="KW-1185">Reference proteome</keyword>
<dbReference type="PANTHER" id="PTHR18919">
    <property type="entry name" value="ACETYL-COA C-ACYLTRANSFERASE"/>
    <property type="match status" value="1"/>
</dbReference>
<evidence type="ECO:0000256" key="4">
    <source>
        <dbReference type="ARBA" id="ARBA00023315"/>
    </source>
</evidence>